<evidence type="ECO:0000313" key="2">
    <source>
        <dbReference type="EMBL" id="GFQ07759.1"/>
    </source>
</evidence>
<dbReference type="EMBL" id="BMAC01001765">
    <property type="protein sequence ID" value="GFQ07759.1"/>
    <property type="molecule type" value="Genomic_DNA"/>
</dbReference>
<keyword evidence="1" id="KW-0472">Membrane</keyword>
<organism evidence="2 3">
    <name type="scientific">Phtheirospermum japonicum</name>
    <dbReference type="NCBI Taxonomy" id="374723"/>
    <lineage>
        <taxon>Eukaryota</taxon>
        <taxon>Viridiplantae</taxon>
        <taxon>Streptophyta</taxon>
        <taxon>Embryophyta</taxon>
        <taxon>Tracheophyta</taxon>
        <taxon>Spermatophyta</taxon>
        <taxon>Magnoliopsida</taxon>
        <taxon>eudicotyledons</taxon>
        <taxon>Gunneridae</taxon>
        <taxon>Pentapetalae</taxon>
        <taxon>asterids</taxon>
        <taxon>lamiids</taxon>
        <taxon>Lamiales</taxon>
        <taxon>Orobanchaceae</taxon>
        <taxon>Orobanchaceae incertae sedis</taxon>
        <taxon>Phtheirospermum</taxon>
    </lineage>
</organism>
<evidence type="ECO:0000313" key="3">
    <source>
        <dbReference type="Proteomes" id="UP000653305"/>
    </source>
</evidence>
<gene>
    <name evidence="2" type="ORF">PHJA_002919900</name>
</gene>
<protein>
    <recommendedName>
        <fullName evidence="4">MULE transposase domain-containing protein</fullName>
    </recommendedName>
</protein>
<reference evidence="2" key="1">
    <citation type="submission" date="2020-07" db="EMBL/GenBank/DDBJ databases">
        <title>Ethylene signaling mediates host invasion by parasitic plants.</title>
        <authorList>
            <person name="Yoshida S."/>
        </authorList>
    </citation>
    <scope>NUCLEOTIDE SEQUENCE</scope>
    <source>
        <strain evidence="2">Okayama</strain>
    </source>
</reference>
<feature type="transmembrane region" description="Helical" evidence="1">
    <location>
        <begin position="225"/>
        <end position="243"/>
    </location>
</feature>
<keyword evidence="1" id="KW-1133">Transmembrane helix</keyword>
<keyword evidence="1" id="KW-0812">Transmembrane</keyword>
<dbReference type="PANTHER" id="PTHR31973:SF184">
    <property type="entry name" value="OS02G0685500 PROTEIN"/>
    <property type="match status" value="1"/>
</dbReference>
<keyword evidence="3" id="KW-1185">Reference proteome</keyword>
<dbReference type="AlphaFoldDB" id="A0A830DDI0"/>
<dbReference type="OrthoDB" id="909711at2759"/>
<dbReference type="PANTHER" id="PTHR31973">
    <property type="entry name" value="POLYPROTEIN, PUTATIVE-RELATED"/>
    <property type="match status" value="1"/>
</dbReference>
<accession>A0A830DDI0</accession>
<comment type="caution">
    <text evidence="2">The sequence shown here is derived from an EMBL/GenBank/DDBJ whole genome shotgun (WGS) entry which is preliminary data.</text>
</comment>
<proteinExistence type="predicted"/>
<evidence type="ECO:0008006" key="4">
    <source>
        <dbReference type="Google" id="ProtNLM"/>
    </source>
</evidence>
<name>A0A830DDI0_9LAMI</name>
<sequence length="271" mass="31491">MLRFVFWPFRPCIEAFKHCRKVISVDGTFLVGKYKHTLMMAVTVDANQQVVPLAVFCLRHVSSNFNTHAKSVKLKDMCFKAGAEPRVAVFHRIMEQIKALDPNAFAYLNGIDKSKWTLSHDGGKRCGILTTNMSECISRSNIYQNIMSVSMVKSMLERQFMFSPTIAEFYDRIEEMEIRYGWWKARLSEDGVFLDEEHRLICIDTTINNNISPAYVKSTQLCTSYYLVCVGFISITNFFFFFIKEYSEDASRRYYLYDIPPLMKTMEAAFN</sequence>
<dbReference type="Proteomes" id="UP000653305">
    <property type="component" value="Unassembled WGS sequence"/>
</dbReference>
<evidence type="ECO:0000256" key="1">
    <source>
        <dbReference type="SAM" id="Phobius"/>
    </source>
</evidence>